<dbReference type="OrthoDB" id="10379399at2759"/>
<evidence type="ECO:0000313" key="3">
    <source>
        <dbReference type="Proteomes" id="UP000305948"/>
    </source>
</evidence>
<protein>
    <submittedName>
        <fullName evidence="2">Uncharacterized protein</fullName>
    </submittedName>
</protein>
<feature type="region of interest" description="Disordered" evidence="1">
    <location>
        <begin position="1"/>
        <end position="102"/>
    </location>
</feature>
<proteinExistence type="predicted"/>
<gene>
    <name evidence="2" type="ORF">OE88DRAFT_1231293</name>
</gene>
<name>A0A5C3MKP2_9AGAM</name>
<dbReference type="AlphaFoldDB" id="A0A5C3MKP2"/>
<feature type="compositionally biased region" description="Basic and acidic residues" evidence="1">
    <location>
        <begin position="73"/>
        <end position="92"/>
    </location>
</feature>
<accession>A0A5C3MKP2</accession>
<evidence type="ECO:0000313" key="2">
    <source>
        <dbReference type="EMBL" id="TFK45255.1"/>
    </source>
</evidence>
<evidence type="ECO:0000256" key="1">
    <source>
        <dbReference type="SAM" id="MobiDB-lite"/>
    </source>
</evidence>
<dbReference type="EMBL" id="ML213549">
    <property type="protein sequence ID" value="TFK45255.1"/>
    <property type="molecule type" value="Genomic_DNA"/>
</dbReference>
<sequence>MSQEYPSTPAGDYAEAQAIGQRQAQSSGRDEAEAGQKLVPDPQDVMEFNADVQPDPSVGTGRSSGGKSQGAHHNSERPGKFVDERGERKLESKISGGMADQR</sequence>
<keyword evidence="3" id="KW-1185">Reference proteome</keyword>
<reference evidence="2 3" key="1">
    <citation type="journal article" date="2019" name="Nat. Ecol. Evol.">
        <title>Megaphylogeny resolves global patterns of mushroom evolution.</title>
        <authorList>
            <person name="Varga T."/>
            <person name="Krizsan K."/>
            <person name="Foldi C."/>
            <person name="Dima B."/>
            <person name="Sanchez-Garcia M."/>
            <person name="Sanchez-Ramirez S."/>
            <person name="Szollosi G.J."/>
            <person name="Szarkandi J.G."/>
            <person name="Papp V."/>
            <person name="Albert L."/>
            <person name="Andreopoulos W."/>
            <person name="Angelini C."/>
            <person name="Antonin V."/>
            <person name="Barry K.W."/>
            <person name="Bougher N.L."/>
            <person name="Buchanan P."/>
            <person name="Buyck B."/>
            <person name="Bense V."/>
            <person name="Catcheside P."/>
            <person name="Chovatia M."/>
            <person name="Cooper J."/>
            <person name="Damon W."/>
            <person name="Desjardin D."/>
            <person name="Finy P."/>
            <person name="Geml J."/>
            <person name="Haridas S."/>
            <person name="Hughes K."/>
            <person name="Justo A."/>
            <person name="Karasinski D."/>
            <person name="Kautmanova I."/>
            <person name="Kiss B."/>
            <person name="Kocsube S."/>
            <person name="Kotiranta H."/>
            <person name="LaButti K.M."/>
            <person name="Lechner B.E."/>
            <person name="Liimatainen K."/>
            <person name="Lipzen A."/>
            <person name="Lukacs Z."/>
            <person name="Mihaltcheva S."/>
            <person name="Morgado L.N."/>
            <person name="Niskanen T."/>
            <person name="Noordeloos M.E."/>
            <person name="Ohm R.A."/>
            <person name="Ortiz-Santana B."/>
            <person name="Ovrebo C."/>
            <person name="Racz N."/>
            <person name="Riley R."/>
            <person name="Savchenko A."/>
            <person name="Shiryaev A."/>
            <person name="Soop K."/>
            <person name="Spirin V."/>
            <person name="Szebenyi C."/>
            <person name="Tomsovsky M."/>
            <person name="Tulloss R.E."/>
            <person name="Uehling J."/>
            <person name="Grigoriev I.V."/>
            <person name="Vagvolgyi C."/>
            <person name="Papp T."/>
            <person name="Martin F.M."/>
            <person name="Miettinen O."/>
            <person name="Hibbett D.S."/>
            <person name="Nagy L.G."/>
        </authorList>
    </citation>
    <scope>NUCLEOTIDE SEQUENCE [LARGE SCALE GENOMIC DNA]</scope>
    <source>
        <strain evidence="2 3">OMC1185</strain>
    </source>
</reference>
<dbReference type="Proteomes" id="UP000305948">
    <property type="component" value="Unassembled WGS sequence"/>
</dbReference>
<organism evidence="2 3">
    <name type="scientific">Heliocybe sulcata</name>
    <dbReference type="NCBI Taxonomy" id="5364"/>
    <lineage>
        <taxon>Eukaryota</taxon>
        <taxon>Fungi</taxon>
        <taxon>Dikarya</taxon>
        <taxon>Basidiomycota</taxon>
        <taxon>Agaricomycotina</taxon>
        <taxon>Agaricomycetes</taxon>
        <taxon>Gloeophyllales</taxon>
        <taxon>Gloeophyllaceae</taxon>
        <taxon>Heliocybe</taxon>
    </lineage>
</organism>